<dbReference type="EMBL" id="SPUK01000004">
    <property type="protein sequence ID" value="TQV97765.1"/>
    <property type="molecule type" value="Genomic_DNA"/>
</dbReference>
<evidence type="ECO:0000313" key="1">
    <source>
        <dbReference type="EMBL" id="TQV97765.1"/>
    </source>
</evidence>
<protein>
    <submittedName>
        <fullName evidence="1">Uncharacterized protein</fullName>
    </submittedName>
</protein>
<name>A0A545V7U9_9HYPO</name>
<proteinExistence type="predicted"/>
<keyword evidence="2" id="KW-1185">Reference proteome</keyword>
<comment type="caution">
    <text evidence="1">The sequence shown here is derived from an EMBL/GenBank/DDBJ whole genome shotgun (WGS) entry which is preliminary data.</text>
</comment>
<dbReference type="Proteomes" id="UP000315783">
    <property type="component" value="Unassembled WGS sequence"/>
</dbReference>
<organism evidence="1 2">
    <name type="scientific">Cordyceps javanica</name>
    <dbReference type="NCBI Taxonomy" id="43265"/>
    <lineage>
        <taxon>Eukaryota</taxon>
        <taxon>Fungi</taxon>
        <taxon>Dikarya</taxon>
        <taxon>Ascomycota</taxon>
        <taxon>Pezizomycotina</taxon>
        <taxon>Sordariomycetes</taxon>
        <taxon>Hypocreomycetidae</taxon>
        <taxon>Hypocreales</taxon>
        <taxon>Cordycipitaceae</taxon>
        <taxon>Cordyceps</taxon>
    </lineage>
</organism>
<sequence>MVMQGVRGRNLAATLSTVVKLGERGDIATVLPSVRGYPTVPPHGSRDALQRCLGSSRWGGGRKLLCAWPLCKIGSGTNRELVAGYSELTHGELNSPTLLERETDSVSDREFPGFIPHW</sequence>
<gene>
    <name evidence="1" type="ORF">IF1G_03508</name>
</gene>
<evidence type="ECO:0000313" key="2">
    <source>
        <dbReference type="Proteomes" id="UP000315783"/>
    </source>
</evidence>
<accession>A0A545V7U9</accession>
<reference evidence="1 2" key="1">
    <citation type="journal article" date="2019" name="Appl. Microbiol. Biotechnol.">
        <title>Genome sequence of Isaria javanica and comparative genome analysis insights into family S53 peptidase evolution in fungal entomopathogens.</title>
        <authorList>
            <person name="Lin R."/>
            <person name="Zhang X."/>
            <person name="Xin B."/>
            <person name="Zou M."/>
            <person name="Gao Y."/>
            <person name="Qin F."/>
            <person name="Hu Q."/>
            <person name="Xie B."/>
            <person name="Cheng X."/>
        </authorList>
    </citation>
    <scope>NUCLEOTIDE SEQUENCE [LARGE SCALE GENOMIC DNA]</scope>
    <source>
        <strain evidence="1 2">IJ1G</strain>
    </source>
</reference>
<dbReference type="AlphaFoldDB" id="A0A545V7U9"/>